<keyword evidence="7" id="KW-1185">Reference proteome</keyword>
<feature type="domain" description="N-acetyltransferase" evidence="5">
    <location>
        <begin position="9"/>
        <end position="159"/>
    </location>
</feature>
<keyword evidence="3 6" id="KW-0808">Transferase</keyword>
<keyword evidence="4 6" id="KW-0012">Acyltransferase</keyword>
<evidence type="ECO:0000313" key="7">
    <source>
        <dbReference type="Proteomes" id="UP001597391"/>
    </source>
</evidence>
<dbReference type="PANTHER" id="PTHR43420">
    <property type="entry name" value="ACETYLTRANSFERASE"/>
    <property type="match status" value="1"/>
</dbReference>
<dbReference type="SUPFAM" id="SSF55729">
    <property type="entry name" value="Acyl-CoA N-acyltransferases (Nat)"/>
    <property type="match status" value="1"/>
</dbReference>
<dbReference type="InterPro" id="IPR006464">
    <property type="entry name" value="AcTrfase_RimI/Ard1"/>
</dbReference>
<dbReference type="GO" id="GO:0005840">
    <property type="term" value="C:ribosome"/>
    <property type="evidence" value="ECO:0007669"/>
    <property type="project" value="UniProtKB-KW"/>
</dbReference>
<sequence>MTVVSRDQVTLRAMRSGDLPRVAALEVELFGVGAWSPAMLEGEFAGPGWYVVATAPGTIPGAELVVGYAGLQCDGETADITTIGVAPQAQRLGIGSMLLEALHERARSLGASAVFLEVAVTNSAAISLYERYGYERLGVRKRYYQPENLDAYTMRLTLES</sequence>
<dbReference type="GO" id="GO:0008999">
    <property type="term" value="F:protein-N-terminal-alanine acetyltransferase activity"/>
    <property type="evidence" value="ECO:0007669"/>
    <property type="project" value="UniProtKB-EC"/>
</dbReference>
<dbReference type="RefSeq" id="WP_377467362.1">
    <property type="nucleotide sequence ID" value="NZ_JBHUOP010000005.1"/>
</dbReference>
<dbReference type="Gene3D" id="3.40.630.30">
    <property type="match status" value="1"/>
</dbReference>
<dbReference type="InterPro" id="IPR016181">
    <property type="entry name" value="Acyl_CoA_acyltransferase"/>
</dbReference>
<keyword evidence="6" id="KW-0687">Ribonucleoprotein</keyword>
<evidence type="ECO:0000256" key="2">
    <source>
        <dbReference type="ARBA" id="ARBA00022490"/>
    </source>
</evidence>
<dbReference type="Pfam" id="PF00583">
    <property type="entry name" value="Acetyltransf_1"/>
    <property type="match status" value="1"/>
</dbReference>
<dbReference type="InterPro" id="IPR050680">
    <property type="entry name" value="YpeA/RimI_acetyltransf"/>
</dbReference>
<dbReference type="PANTHER" id="PTHR43420:SF44">
    <property type="entry name" value="ACETYLTRANSFERASE YPEA"/>
    <property type="match status" value="1"/>
</dbReference>
<dbReference type="Proteomes" id="UP001597391">
    <property type="component" value="Unassembled WGS sequence"/>
</dbReference>
<proteinExistence type="inferred from homology"/>
<name>A0ABW5XKJ1_9MICO</name>
<dbReference type="NCBIfam" id="TIGR01575">
    <property type="entry name" value="rimI"/>
    <property type="match status" value="1"/>
</dbReference>
<gene>
    <name evidence="6" type="primary">rimI</name>
    <name evidence="6" type="ORF">ACFSYH_12655</name>
</gene>
<dbReference type="EMBL" id="JBHUOP010000005">
    <property type="protein sequence ID" value="MFD2841408.1"/>
    <property type="molecule type" value="Genomic_DNA"/>
</dbReference>
<evidence type="ECO:0000256" key="3">
    <source>
        <dbReference type="ARBA" id="ARBA00022679"/>
    </source>
</evidence>
<protein>
    <submittedName>
        <fullName evidence="6">Ribosomal protein S18-alanine N-acetyltransferase</fullName>
        <ecNumber evidence="6">2.3.1.266</ecNumber>
    </submittedName>
</protein>
<evidence type="ECO:0000313" key="6">
    <source>
        <dbReference type="EMBL" id="MFD2841408.1"/>
    </source>
</evidence>
<accession>A0ABW5XKJ1</accession>
<organism evidence="6 7">
    <name type="scientific">Populibacterium corticicola</name>
    <dbReference type="NCBI Taxonomy" id="1812826"/>
    <lineage>
        <taxon>Bacteria</taxon>
        <taxon>Bacillati</taxon>
        <taxon>Actinomycetota</taxon>
        <taxon>Actinomycetes</taxon>
        <taxon>Micrococcales</taxon>
        <taxon>Jonesiaceae</taxon>
        <taxon>Populibacterium</taxon>
    </lineage>
</organism>
<reference evidence="7" key="1">
    <citation type="journal article" date="2019" name="Int. J. Syst. Evol. Microbiol.">
        <title>The Global Catalogue of Microorganisms (GCM) 10K type strain sequencing project: providing services to taxonomists for standard genome sequencing and annotation.</title>
        <authorList>
            <consortium name="The Broad Institute Genomics Platform"/>
            <consortium name="The Broad Institute Genome Sequencing Center for Infectious Disease"/>
            <person name="Wu L."/>
            <person name="Ma J."/>
        </authorList>
    </citation>
    <scope>NUCLEOTIDE SEQUENCE [LARGE SCALE GENOMIC DNA]</scope>
    <source>
        <strain evidence="7">KCTC 33576</strain>
    </source>
</reference>
<evidence type="ECO:0000259" key="5">
    <source>
        <dbReference type="PROSITE" id="PS51186"/>
    </source>
</evidence>
<comment type="similarity">
    <text evidence="1">Belongs to the acetyltransferase family. RimI subfamily.</text>
</comment>
<evidence type="ECO:0000256" key="1">
    <source>
        <dbReference type="ARBA" id="ARBA00005395"/>
    </source>
</evidence>
<evidence type="ECO:0000256" key="4">
    <source>
        <dbReference type="ARBA" id="ARBA00023315"/>
    </source>
</evidence>
<comment type="caution">
    <text evidence="6">The sequence shown here is derived from an EMBL/GenBank/DDBJ whole genome shotgun (WGS) entry which is preliminary data.</text>
</comment>
<dbReference type="PROSITE" id="PS51186">
    <property type="entry name" value="GNAT"/>
    <property type="match status" value="1"/>
</dbReference>
<dbReference type="CDD" id="cd04301">
    <property type="entry name" value="NAT_SF"/>
    <property type="match status" value="1"/>
</dbReference>
<dbReference type="EC" id="2.3.1.266" evidence="6"/>
<dbReference type="InterPro" id="IPR000182">
    <property type="entry name" value="GNAT_dom"/>
</dbReference>
<keyword evidence="2" id="KW-0963">Cytoplasm</keyword>
<keyword evidence="6" id="KW-0689">Ribosomal protein</keyword>